<dbReference type="Gene3D" id="3.40.50.2000">
    <property type="entry name" value="Glycogen Phosphorylase B"/>
    <property type="match status" value="2"/>
</dbReference>
<feature type="domain" description="Glycosyltransferase subfamily 4-like N-terminal" evidence="2">
    <location>
        <begin position="17"/>
        <end position="167"/>
    </location>
</feature>
<sequence length="359" mass="40187">MAEKIPPVTILLRYFTVGGLERVVIDLANSYVKQGVDTQVVVMSTGKRNSLISELDPLVKVSLLSGSLREKLTNLRNLTKDRIVHIHFGDGRIHPLIRTALLGRTVVVTYHSVYSHKRNWFINRADQFWASKASEIVAVSEAVKSFAVQDVHIPSGKVTVIRNGVEINAGQNEVKSDDAMITLISLASLYPHKNHMVLFKAMSIARKKGLRVKLIVIGDGPSMADLYQYAIQEGINENIEWYGAVWKRSIVQSLLRDSDIFVSASNFEGMPISILEGMSYGLPMILSDISSHRELADNSALYFSPTNPEEMAELLVRLTSNKILYEQLKVYSLSRVHNFHLNNCVQDYLKVYQKAAGDA</sequence>
<evidence type="ECO:0000259" key="1">
    <source>
        <dbReference type="Pfam" id="PF00534"/>
    </source>
</evidence>
<organism evidence="3 4">
    <name type="scientific">Paenibacillus shirakamiensis</name>
    <dbReference type="NCBI Taxonomy" id="1265935"/>
    <lineage>
        <taxon>Bacteria</taxon>
        <taxon>Bacillati</taxon>
        <taxon>Bacillota</taxon>
        <taxon>Bacilli</taxon>
        <taxon>Bacillales</taxon>
        <taxon>Paenibacillaceae</taxon>
        <taxon>Paenibacillus</taxon>
    </lineage>
</organism>
<dbReference type="InterPro" id="IPR001296">
    <property type="entry name" value="Glyco_trans_1"/>
</dbReference>
<reference evidence="3 4" key="1">
    <citation type="submission" date="2021-03" db="EMBL/GenBank/DDBJ databases">
        <title>Genomic Encyclopedia of Type Strains, Phase IV (KMG-IV): sequencing the most valuable type-strain genomes for metagenomic binning, comparative biology and taxonomic classification.</title>
        <authorList>
            <person name="Goeker M."/>
        </authorList>
    </citation>
    <scope>NUCLEOTIDE SEQUENCE [LARGE SCALE GENOMIC DNA]</scope>
    <source>
        <strain evidence="3 4">DSM 26806</strain>
    </source>
</reference>
<feature type="domain" description="Glycosyl transferase family 1" evidence="1">
    <location>
        <begin position="177"/>
        <end position="331"/>
    </location>
</feature>
<dbReference type="Proteomes" id="UP001519288">
    <property type="component" value="Unassembled WGS sequence"/>
</dbReference>
<keyword evidence="4" id="KW-1185">Reference proteome</keyword>
<accession>A0ABS4JG34</accession>
<dbReference type="SUPFAM" id="SSF53756">
    <property type="entry name" value="UDP-Glycosyltransferase/glycogen phosphorylase"/>
    <property type="match status" value="1"/>
</dbReference>
<dbReference type="CDD" id="cd03801">
    <property type="entry name" value="GT4_PimA-like"/>
    <property type="match status" value="1"/>
</dbReference>
<comment type="caution">
    <text evidence="3">The sequence shown here is derived from an EMBL/GenBank/DDBJ whole genome shotgun (WGS) entry which is preliminary data.</text>
</comment>
<proteinExistence type="predicted"/>
<dbReference type="Pfam" id="PF13439">
    <property type="entry name" value="Glyco_transf_4"/>
    <property type="match status" value="1"/>
</dbReference>
<dbReference type="InterPro" id="IPR028098">
    <property type="entry name" value="Glyco_trans_4-like_N"/>
</dbReference>
<dbReference type="Pfam" id="PF00534">
    <property type="entry name" value="Glycos_transf_1"/>
    <property type="match status" value="1"/>
</dbReference>
<dbReference type="PANTHER" id="PTHR46401:SF8">
    <property type="entry name" value="BLL6006 PROTEIN"/>
    <property type="match status" value="1"/>
</dbReference>
<dbReference type="EMBL" id="JAGGLD010000001">
    <property type="protein sequence ID" value="MBP1999931.1"/>
    <property type="molecule type" value="Genomic_DNA"/>
</dbReference>
<protein>
    <submittedName>
        <fullName evidence="3">Glycosyltransferase involved in cell wall biosynthesis</fullName>
    </submittedName>
</protein>
<evidence type="ECO:0000313" key="3">
    <source>
        <dbReference type="EMBL" id="MBP1999931.1"/>
    </source>
</evidence>
<dbReference type="PANTHER" id="PTHR46401">
    <property type="entry name" value="GLYCOSYLTRANSFERASE WBBK-RELATED"/>
    <property type="match status" value="1"/>
</dbReference>
<evidence type="ECO:0000259" key="2">
    <source>
        <dbReference type="Pfam" id="PF13439"/>
    </source>
</evidence>
<name>A0ABS4JG34_9BACL</name>
<gene>
    <name evidence="3" type="ORF">J2Z69_000950</name>
</gene>
<evidence type="ECO:0000313" key="4">
    <source>
        <dbReference type="Proteomes" id="UP001519288"/>
    </source>
</evidence>
<dbReference type="RefSeq" id="WP_209859584.1">
    <property type="nucleotide sequence ID" value="NZ_JAGGLD010000001.1"/>
</dbReference>